<feature type="domain" description="PhoD-like phosphatase metallophosphatase" evidence="3">
    <location>
        <begin position="134"/>
        <end position="461"/>
    </location>
</feature>
<keyword evidence="1 2" id="KW-0732">Signal</keyword>
<sequence>MKKITLFLAFMTFALGFSQSNLTLDPCLKPFYHGIASGDPLKDRVIIWTRVTPDDISIVTISGTWKIATDNQMNNVISTGSFTTDTSKDFTVKIDVTGLQAQTYYYYQFHTNGLGSPIGRTKTAPGDTTTNARFGVVSCANLEAGFFNVYKAMNVRNDIDAVLCLGDYIYEYETGGYEPNTATQRFWQPATETITLADYRARYSVYHLDPDLRRNHQLYPWIPIWDDHESANDSWKDGAENHNTGEGNWQTRKNDGKQAYFEWLPIRQTNPTDPYQIYREITYGKTIDLIMLDTRLDDREEQIGTTGTSVNSPTRKMISDAQKTWMNDKLLNTTSKWKFLVQQVMMAPVRVFGTPMNEDQWNGYPAERDNLSNFIVNNNINNFVVLTGDIHTSWANDLPKSNYVSSTGAGSWGVEFVTPSVTSPGGPVELIFGNSFVKYKEGSKKGFIILDVTSPKVQADWYYVNTINTSSSTHQVGASWYVLDTENHLRQATNPILASTAITNVIQPDLCFTQILNTNPIAEEIKILSLYPNPSDAFFTIHYNINQSGTVHLKIIDLTGKELKNFTTSKHSGIWTERYPTDDLPNGTYIVTITSDNSITTQKLIISH</sequence>
<feature type="domain" description="Secretion system C-terminal sorting" evidence="5">
    <location>
        <begin position="530"/>
        <end position="606"/>
    </location>
</feature>
<dbReference type="RefSeq" id="WP_166124931.1">
    <property type="nucleotide sequence ID" value="NZ_JAANOQ010000001.1"/>
</dbReference>
<dbReference type="InterPro" id="IPR026444">
    <property type="entry name" value="Secre_tail"/>
</dbReference>
<proteinExistence type="predicted"/>
<dbReference type="InterPro" id="IPR032093">
    <property type="entry name" value="PhoD_N"/>
</dbReference>
<evidence type="ECO:0000259" key="4">
    <source>
        <dbReference type="Pfam" id="PF16655"/>
    </source>
</evidence>
<evidence type="ECO:0000259" key="3">
    <source>
        <dbReference type="Pfam" id="PF09423"/>
    </source>
</evidence>
<accession>A0ABR7IVA3</accession>
<keyword evidence="7" id="KW-1185">Reference proteome</keyword>
<dbReference type="InterPro" id="IPR029052">
    <property type="entry name" value="Metallo-depent_PP-like"/>
</dbReference>
<organism evidence="6 7">
    <name type="scientific">Flavobacterium bernardetii</name>
    <dbReference type="NCBI Taxonomy" id="2813823"/>
    <lineage>
        <taxon>Bacteria</taxon>
        <taxon>Pseudomonadati</taxon>
        <taxon>Bacteroidota</taxon>
        <taxon>Flavobacteriia</taxon>
        <taxon>Flavobacteriales</taxon>
        <taxon>Flavobacteriaceae</taxon>
        <taxon>Flavobacterium</taxon>
    </lineage>
</organism>
<evidence type="ECO:0000256" key="2">
    <source>
        <dbReference type="SAM" id="SignalP"/>
    </source>
</evidence>
<dbReference type="InterPro" id="IPR038607">
    <property type="entry name" value="PhoD-like_sf"/>
</dbReference>
<evidence type="ECO:0000313" key="7">
    <source>
        <dbReference type="Proteomes" id="UP000605990"/>
    </source>
</evidence>
<dbReference type="Pfam" id="PF09423">
    <property type="entry name" value="PhoD"/>
    <property type="match status" value="1"/>
</dbReference>
<dbReference type="Pfam" id="PF16655">
    <property type="entry name" value="PhoD_N"/>
    <property type="match status" value="1"/>
</dbReference>
<dbReference type="PANTHER" id="PTHR43606">
    <property type="entry name" value="PHOSPHATASE, PUTATIVE (AFU_ORTHOLOGUE AFUA_6G08710)-RELATED"/>
    <property type="match status" value="1"/>
</dbReference>
<dbReference type="Gene3D" id="2.60.40.380">
    <property type="entry name" value="Purple acid phosphatase-like, N-terminal"/>
    <property type="match status" value="1"/>
</dbReference>
<dbReference type="InterPro" id="IPR018946">
    <property type="entry name" value="PhoD-like_MPP"/>
</dbReference>
<comment type="caution">
    <text evidence="6">The sequence shown here is derived from an EMBL/GenBank/DDBJ whole genome shotgun (WGS) entry which is preliminary data.</text>
</comment>
<dbReference type="NCBIfam" id="TIGR04183">
    <property type="entry name" value="Por_Secre_tail"/>
    <property type="match status" value="1"/>
</dbReference>
<dbReference type="CDD" id="cd07389">
    <property type="entry name" value="MPP_PhoD"/>
    <property type="match status" value="1"/>
</dbReference>
<dbReference type="InterPro" id="IPR052900">
    <property type="entry name" value="Phospholipid_Metab_Enz"/>
</dbReference>
<dbReference type="SUPFAM" id="SSF56300">
    <property type="entry name" value="Metallo-dependent phosphatases"/>
    <property type="match status" value="1"/>
</dbReference>
<evidence type="ECO:0000259" key="5">
    <source>
        <dbReference type="Pfam" id="PF18962"/>
    </source>
</evidence>
<evidence type="ECO:0000256" key="1">
    <source>
        <dbReference type="ARBA" id="ARBA00022729"/>
    </source>
</evidence>
<name>A0ABR7IVA3_9FLAO</name>
<gene>
    <name evidence="6" type="ORF">H8R27_02215</name>
</gene>
<dbReference type="Proteomes" id="UP000605990">
    <property type="component" value="Unassembled WGS sequence"/>
</dbReference>
<dbReference type="PANTHER" id="PTHR43606:SF7">
    <property type="entry name" value="PHOSPHATASE, PUTATIVE (AFU_ORTHOLOGUE AFUA_6G08710)-RELATED"/>
    <property type="match status" value="1"/>
</dbReference>
<dbReference type="Pfam" id="PF18962">
    <property type="entry name" value="Por_Secre_tail"/>
    <property type="match status" value="1"/>
</dbReference>
<evidence type="ECO:0000313" key="6">
    <source>
        <dbReference type="EMBL" id="MBC5833692.1"/>
    </source>
</evidence>
<feature type="signal peptide" evidence="2">
    <location>
        <begin position="1"/>
        <end position="23"/>
    </location>
</feature>
<feature type="domain" description="Phospholipase D N-terminal" evidence="4">
    <location>
        <begin position="33"/>
        <end position="123"/>
    </location>
</feature>
<dbReference type="EMBL" id="JACRUN010000001">
    <property type="protein sequence ID" value="MBC5833692.1"/>
    <property type="molecule type" value="Genomic_DNA"/>
</dbReference>
<reference evidence="6 7" key="1">
    <citation type="submission" date="2020-08" db="EMBL/GenBank/DDBJ databases">
        <title>Description of novel Flavobacterium F-408 isolate.</title>
        <authorList>
            <person name="Saticioglu I.B."/>
            <person name="Duman M."/>
            <person name="Altun S."/>
        </authorList>
    </citation>
    <scope>NUCLEOTIDE SEQUENCE [LARGE SCALE GENOMIC DNA]</scope>
    <source>
        <strain evidence="6 7">F-408</strain>
    </source>
</reference>
<feature type="chain" id="PRO_5047130346" evidence="2">
    <location>
        <begin position="24"/>
        <end position="608"/>
    </location>
</feature>
<protein>
    <submittedName>
        <fullName evidence="6">Alkaline phosphatase D family protein</fullName>
    </submittedName>
</protein>
<dbReference type="Gene3D" id="3.60.21.70">
    <property type="entry name" value="PhoD-like phosphatase"/>
    <property type="match status" value="1"/>
</dbReference>